<accession>A0ABN8NCI2</accession>
<feature type="non-terminal residue" evidence="1">
    <location>
        <position position="301"/>
    </location>
</feature>
<dbReference type="PANTHER" id="PTHR37984">
    <property type="entry name" value="PROTEIN CBG26694"/>
    <property type="match status" value="1"/>
</dbReference>
<reference evidence="1 2" key="1">
    <citation type="submission" date="2022-05" db="EMBL/GenBank/DDBJ databases">
        <authorList>
            <consortium name="Genoscope - CEA"/>
            <person name="William W."/>
        </authorList>
    </citation>
    <scope>NUCLEOTIDE SEQUENCE [LARGE SCALE GENOMIC DNA]</scope>
</reference>
<dbReference type="InterPro" id="IPR050951">
    <property type="entry name" value="Retrovirus_Pol_polyprotein"/>
</dbReference>
<evidence type="ECO:0008006" key="3">
    <source>
        <dbReference type="Google" id="ProtNLM"/>
    </source>
</evidence>
<evidence type="ECO:0000313" key="1">
    <source>
        <dbReference type="EMBL" id="CAH3045928.1"/>
    </source>
</evidence>
<gene>
    <name evidence="1" type="ORF">PLOB_00008496</name>
</gene>
<dbReference type="Proteomes" id="UP001159405">
    <property type="component" value="Unassembled WGS sequence"/>
</dbReference>
<evidence type="ECO:0000313" key="2">
    <source>
        <dbReference type="Proteomes" id="UP001159405"/>
    </source>
</evidence>
<dbReference type="PANTHER" id="PTHR37984:SF8">
    <property type="entry name" value="CCHC-TYPE DOMAIN-CONTAINING PROTEIN"/>
    <property type="match status" value="1"/>
</dbReference>
<comment type="caution">
    <text evidence="1">The sequence shown here is derived from an EMBL/GenBank/DDBJ whole genome shotgun (WGS) entry which is preliminary data.</text>
</comment>
<dbReference type="CDD" id="cd05481">
    <property type="entry name" value="retropepsin_like_LTR_1"/>
    <property type="match status" value="1"/>
</dbReference>
<name>A0ABN8NCI2_9CNID</name>
<protein>
    <recommendedName>
        <fullName evidence="3">Polyprotein</fullName>
    </recommendedName>
</protein>
<dbReference type="InterPro" id="IPR021109">
    <property type="entry name" value="Peptidase_aspartic_dom_sf"/>
</dbReference>
<proteinExistence type="predicted"/>
<dbReference type="EMBL" id="CALNXK010000014">
    <property type="protein sequence ID" value="CAH3045928.1"/>
    <property type="molecule type" value="Genomic_DNA"/>
</dbReference>
<sequence length="301" mass="33784">MAAGRLLHLPDHLQLSSGNVSQNWKRFKQKWSNYELHVPTILTETVAIGTARKEDPIRAATFLTVISDEAPDVYNALTWDSDKNKVKMDKAVQSELNYVQEDSDGSQFEEYTIDVITYQVSAVEENKYPQQLFTSVKVNNAKDVKFQLDFGATCNLLSLKEFSSIMGDPKDLYLKKTSAILKMYNGTTVTPLGKCTLKCAKGEMSRDADFFIIDEDVRPLLGAETCQELNLIKVMASDISESETVNAVNDNVQTAHIVLTRDQILKEYSDVFEGLGCMDGPYHMELDETVKSVVHPPRKVP</sequence>
<keyword evidence="2" id="KW-1185">Reference proteome</keyword>
<dbReference type="Gene3D" id="2.40.70.10">
    <property type="entry name" value="Acid Proteases"/>
    <property type="match status" value="1"/>
</dbReference>
<organism evidence="1 2">
    <name type="scientific">Porites lobata</name>
    <dbReference type="NCBI Taxonomy" id="104759"/>
    <lineage>
        <taxon>Eukaryota</taxon>
        <taxon>Metazoa</taxon>
        <taxon>Cnidaria</taxon>
        <taxon>Anthozoa</taxon>
        <taxon>Hexacorallia</taxon>
        <taxon>Scleractinia</taxon>
        <taxon>Fungiina</taxon>
        <taxon>Poritidae</taxon>
        <taxon>Porites</taxon>
    </lineage>
</organism>